<evidence type="ECO:0008006" key="4">
    <source>
        <dbReference type="Google" id="ProtNLM"/>
    </source>
</evidence>
<dbReference type="Gene3D" id="2.130.10.10">
    <property type="entry name" value="YVTN repeat-like/Quinoprotein amine dehydrogenase"/>
    <property type="match status" value="2"/>
</dbReference>
<dbReference type="EMBL" id="VUKA01000041">
    <property type="protein sequence ID" value="KAA2211260.1"/>
    <property type="molecule type" value="Genomic_DNA"/>
</dbReference>
<evidence type="ECO:0000256" key="1">
    <source>
        <dbReference type="SAM" id="MobiDB-lite"/>
    </source>
</evidence>
<protein>
    <recommendedName>
        <fullName evidence="4">Hyalin</fullName>
    </recommendedName>
</protein>
<name>A0A5B2TBU3_9PROT</name>
<feature type="compositionally biased region" description="Pro residues" evidence="1">
    <location>
        <begin position="467"/>
        <end position="484"/>
    </location>
</feature>
<dbReference type="SUPFAM" id="SSF82171">
    <property type="entry name" value="DPP6 N-terminal domain-like"/>
    <property type="match status" value="2"/>
</dbReference>
<organism evidence="2 3">
    <name type="scientific">Teichococcus oryzae</name>
    <dbReference type="NCBI Taxonomy" id="1608942"/>
    <lineage>
        <taxon>Bacteria</taxon>
        <taxon>Pseudomonadati</taxon>
        <taxon>Pseudomonadota</taxon>
        <taxon>Alphaproteobacteria</taxon>
        <taxon>Acetobacterales</taxon>
        <taxon>Roseomonadaceae</taxon>
        <taxon>Roseomonas</taxon>
    </lineage>
</organism>
<dbReference type="AlphaFoldDB" id="A0A5B2TBU3"/>
<evidence type="ECO:0000313" key="2">
    <source>
        <dbReference type="EMBL" id="KAA2211260.1"/>
    </source>
</evidence>
<comment type="caution">
    <text evidence="2">The sequence shown here is derived from an EMBL/GenBank/DDBJ whole genome shotgun (WGS) entry which is preliminary data.</text>
</comment>
<dbReference type="InterPro" id="IPR015943">
    <property type="entry name" value="WD40/YVTN_repeat-like_dom_sf"/>
</dbReference>
<gene>
    <name evidence="2" type="ORF">F0Q34_21060</name>
</gene>
<dbReference type="Proteomes" id="UP000322110">
    <property type="component" value="Unassembled WGS sequence"/>
</dbReference>
<feature type="region of interest" description="Disordered" evidence="1">
    <location>
        <begin position="459"/>
        <end position="484"/>
    </location>
</feature>
<reference evidence="2 3" key="1">
    <citation type="journal article" date="2015" name="Int. J. Syst. Evol. Microbiol.">
        <title>Roseomonas oryzae sp. nov., isolated from paddy rhizosphere soil.</title>
        <authorList>
            <person name="Ramaprasad E.V."/>
            <person name="Sasikala Ch."/>
            <person name="Ramana Ch.V."/>
        </authorList>
    </citation>
    <scope>NUCLEOTIDE SEQUENCE [LARGE SCALE GENOMIC DNA]</scope>
    <source>
        <strain evidence="2 3">KCTC 42542</strain>
    </source>
</reference>
<accession>A0A5B2TBU3</accession>
<sequence length="929" mass="98672">MMASPRFVFINGTAATGLELWVADSEFGERRLLKDINPGFRGSDPSQLTRLPDGKILFVSNDGIHGRELWITDGTEGGTRMLRDIGRGDGTRGPENLTLLPNGLVVFTADDGRTGRELWVTDGTSVGTRLLQDILTGSAASNIADLIVLPNGRLLFMANDGVHGTEMWSTDGTAGGTHRLTDAIPGVGSSSMQFSRIDGEGNAYFQGSDGNDGIPSADWRLAFGEWRTDGTVEGTVKVSDSAPVTMWGTPVGTAGNRWVVKEFYTGPNSDRDFIQALYVTDGTREGTQIILDHTGSPGAPSDLYALGNGLVVFPQDRDLYVTDGTASGTRIIAEGSLTGYWAQNFLVLPDGRALFVNGDNFTVSDKPGEFGHYTTSDLWITDGTEAGTRLISAMSTDNPRTLPSTASMLDDHTVVLTSRETPSSAYMTWKIDLGTGLVERLRDVQAWNGDAQAVAVGEGGQTVPEVPGTPGPDVPSEPEQPGPVPPKPVAGYVFVNAEGTHGKEIWGADSQFGERRLLKDINSGLKGSDPTELTTMSNGKVVFVANDGIHGRELWITDGTESGTRMLRDIGTGDGTYGPTNLVATPDGRVFFTASDGITGYELWVTDGTHGGTRLVTNQAQGPDSAHPSAVVALNGGKYIFSSGTGLTGRELWVTDGTEEGTTLIQQVPRTELLNMGEITLSADGTKAIVSTDFGAFVTDGTAEGTTWPGGRFGQQDYHAVEGSRWVFADFDRTMANTYEKSLFVTDGTVEGTLKLLDPTEQTIGGKHSGETKLTELGNGLVIFQGGADLYVTDGTKGGTQVIADDVLTFSTLTDFVSLGDGRALFLNQEGDPSIPTRADLWVTDGTSAGTIRIAGSQTWNAGHLPDYVNVLADGSVVFSAASMDGNPNAVWKVNMYAGGLQRLEGLQNWSGEYRPTEAAGFGGQDIWV</sequence>
<evidence type="ECO:0000313" key="3">
    <source>
        <dbReference type="Proteomes" id="UP000322110"/>
    </source>
</evidence>
<proteinExistence type="predicted"/>
<keyword evidence="3" id="KW-1185">Reference proteome</keyword>